<feature type="domain" description="Carboxylesterase type B" evidence="4">
    <location>
        <begin position="85"/>
        <end position="613"/>
    </location>
</feature>
<feature type="signal peptide" evidence="3">
    <location>
        <begin position="1"/>
        <end position="22"/>
    </location>
</feature>
<gene>
    <name evidence="5" type="ORF">CVLEPA_LOCUS23533</name>
</gene>
<protein>
    <recommendedName>
        <fullName evidence="3">Carboxylic ester hydrolase</fullName>
        <ecNumber evidence="3">3.1.1.-</ecNumber>
    </recommendedName>
</protein>
<organism evidence="5 6">
    <name type="scientific">Clavelina lepadiformis</name>
    <name type="common">Light-bulb sea squirt</name>
    <name type="synonym">Ascidia lepadiformis</name>
    <dbReference type="NCBI Taxonomy" id="159417"/>
    <lineage>
        <taxon>Eukaryota</taxon>
        <taxon>Metazoa</taxon>
        <taxon>Chordata</taxon>
        <taxon>Tunicata</taxon>
        <taxon>Ascidiacea</taxon>
        <taxon>Aplousobranchia</taxon>
        <taxon>Clavelinidae</taxon>
        <taxon>Clavelina</taxon>
    </lineage>
</organism>
<dbReference type="PROSITE" id="PS00122">
    <property type="entry name" value="CARBOXYLESTERASE_B_1"/>
    <property type="match status" value="1"/>
</dbReference>
<keyword evidence="2 3" id="KW-0378">Hydrolase</keyword>
<evidence type="ECO:0000313" key="6">
    <source>
        <dbReference type="Proteomes" id="UP001642483"/>
    </source>
</evidence>
<dbReference type="PANTHER" id="PTHR45570">
    <property type="entry name" value="CARBOXYLIC ESTER HYDROLASE"/>
    <property type="match status" value="1"/>
</dbReference>
<keyword evidence="3" id="KW-0732">Signal</keyword>
<evidence type="ECO:0000256" key="2">
    <source>
        <dbReference type="ARBA" id="ARBA00022801"/>
    </source>
</evidence>
<feature type="chain" id="PRO_5044962297" description="Carboxylic ester hydrolase" evidence="3">
    <location>
        <begin position="23"/>
        <end position="697"/>
    </location>
</feature>
<dbReference type="Proteomes" id="UP001642483">
    <property type="component" value="Unassembled WGS sequence"/>
</dbReference>
<evidence type="ECO:0000313" key="5">
    <source>
        <dbReference type="EMBL" id="CAK8690997.1"/>
    </source>
</evidence>
<evidence type="ECO:0000256" key="1">
    <source>
        <dbReference type="ARBA" id="ARBA00005964"/>
    </source>
</evidence>
<keyword evidence="6" id="KW-1185">Reference proteome</keyword>
<proteinExistence type="inferred from homology"/>
<name>A0ABP0GGW3_CLALP</name>
<dbReference type="Gene3D" id="3.40.50.1820">
    <property type="entry name" value="alpha/beta hydrolase"/>
    <property type="match status" value="1"/>
</dbReference>
<dbReference type="InterPro" id="IPR002018">
    <property type="entry name" value="CarbesteraseB"/>
</dbReference>
<dbReference type="EMBL" id="CAWYQH010000119">
    <property type="protein sequence ID" value="CAK8690997.1"/>
    <property type="molecule type" value="Genomic_DNA"/>
</dbReference>
<accession>A0ABP0GGW3</accession>
<reference evidence="5 6" key="1">
    <citation type="submission" date="2024-02" db="EMBL/GenBank/DDBJ databases">
        <authorList>
            <person name="Daric V."/>
            <person name="Darras S."/>
        </authorList>
    </citation>
    <scope>NUCLEOTIDE SEQUENCE [LARGE SCALE GENOMIC DNA]</scope>
</reference>
<evidence type="ECO:0000256" key="3">
    <source>
        <dbReference type="RuleBase" id="RU361235"/>
    </source>
</evidence>
<dbReference type="SUPFAM" id="SSF53474">
    <property type="entry name" value="alpha/beta-Hydrolases"/>
    <property type="match status" value="1"/>
</dbReference>
<comment type="caution">
    <text evidence="5">The sequence shown here is derived from an EMBL/GenBank/DDBJ whole genome shotgun (WGS) entry which is preliminary data.</text>
</comment>
<dbReference type="EC" id="3.1.1.-" evidence="3"/>
<sequence length="697" mass="77485">MTKMFAKKSIALLLFCLFRVDAFVFPDPISATFKQLIDEVYSEISLTDPQNGVISKPELPADPVHPVSSYDLETELPHQAPGTPHPQVKINSGLVIGETVNESHAFYSIPFAKPPVGPLRYMPPEPAEDFKTTFNASLPNNRMCYQVDDDCPEPDSCPGVMSEDCLVLNVNVPTWLNLIDSNFPPPQRLPVLVWFYGGFYFFGRATTTELDGRWLSKAVNAIVVTVNYRVGPLGFLSFEEDGNLIEGNQGLKDQQLAMQWVQDNIHVFGGDNTRVTLFGNSAGSQSVIFHLLSSKSQPLFQRAISESSPSVFKYQTPQESISNITARLIDALACQNTTCLRTLDAWNITYARNKVIGESLKAQDLWGAIEPFRPVIDGTEFTGQPLDLFQDGNWNSEKEVLFGTNEDEMAFISAPFQNLSSHPTTGKRLFEALNNKVVKEPYAQTIIDLYTKDEGRFPDYANIFAQEVTDLFFVCPNRAMARFAFKTSTHPGKNVYLYNNAYAQSKSNCVSDYDPVCGTAYHSSEQIFVFKSPEGYQTSFTDEDSLVSDIFSTYWGGFANDGNPSSGLTTSLGYFTTFPLYSPYTATPWQNIRIINPQSEVQELYRENYCNTWDESGFYVVMKPDDTSTTVVSTTDVMKPDDTSTTVVSTTDEMITTTLAEEENTTTGGSGRNLPLNMTVLCAFLVALKALLPSSGI</sequence>
<dbReference type="PANTHER" id="PTHR45570:SF2">
    <property type="entry name" value="ACETYLCHOLINESTERASE 1-LIKE"/>
    <property type="match status" value="1"/>
</dbReference>
<dbReference type="InterPro" id="IPR029058">
    <property type="entry name" value="AB_hydrolase_fold"/>
</dbReference>
<evidence type="ECO:0000259" key="4">
    <source>
        <dbReference type="Pfam" id="PF00135"/>
    </source>
</evidence>
<dbReference type="Pfam" id="PF00135">
    <property type="entry name" value="COesterase"/>
    <property type="match status" value="1"/>
</dbReference>
<comment type="similarity">
    <text evidence="1 3">Belongs to the type-B carboxylesterase/lipase family.</text>
</comment>
<dbReference type="InterPro" id="IPR019826">
    <property type="entry name" value="Carboxylesterase_B_AS"/>
</dbReference>